<dbReference type="InterPro" id="IPR014721">
    <property type="entry name" value="Ribsml_uS5_D2-typ_fold_subgr"/>
</dbReference>
<keyword evidence="5" id="KW-1185">Reference proteome</keyword>
<organism evidence="4 5">
    <name type="scientific">Paenibacillus prosopidis</name>
    <dbReference type="NCBI Taxonomy" id="630520"/>
    <lineage>
        <taxon>Bacteria</taxon>
        <taxon>Bacillati</taxon>
        <taxon>Bacillota</taxon>
        <taxon>Bacilli</taxon>
        <taxon>Bacillales</taxon>
        <taxon>Paenibacillaceae</taxon>
        <taxon>Paenibacillus</taxon>
    </lineage>
</organism>
<comment type="caution">
    <text evidence="4">The sequence shown here is derived from an EMBL/GenBank/DDBJ whole genome shotgun (WGS) entry which is preliminary data.</text>
</comment>
<evidence type="ECO:0000313" key="5">
    <source>
        <dbReference type="Proteomes" id="UP000252415"/>
    </source>
</evidence>
<feature type="transmembrane region" description="Helical" evidence="2">
    <location>
        <begin position="12"/>
        <end position="33"/>
    </location>
</feature>
<dbReference type="GO" id="GO:0030163">
    <property type="term" value="P:protein catabolic process"/>
    <property type="evidence" value="ECO:0007669"/>
    <property type="project" value="InterPro"/>
</dbReference>
<sequence length="346" mass="36876">MKQSDFRRTVIIIVLTAAAMWVLLYAPTPYVVFEPGVAVPVKPMVTIEEGDSLGKGDFLLTAVKLTKPNFLRAIQSVWITNMDVHLKKDVLRGYSEEQYAERLNVIMHGSQNNAVEAAYRYAGLPYVKEAQSIMVSDVRTDGATPFKPGDTLLGLSGGKRFNSIAAVVETLKAVVQNKDIAFDIERNGEGQSVTVPGETFGSSLTAAQLPEALGVIGLTELRSLEPGDSRNRLKIEAGDIGGPSAGLVFALHALDLLTPGDLSGGHRIAATGTITVDGKVGAIGGIKQKIVIASEEGAQLFLVPAANFEEAQAKVNALGSSMRVVRVDTLQEAMDAIAKFNKNDAK</sequence>
<dbReference type="PANTHER" id="PTHR10046">
    <property type="entry name" value="ATP DEPENDENT LON PROTEASE FAMILY MEMBER"/>
    <property type="match status" value="1"/>
</dbReference>
<dbReference type="OrthoDB" id="2356897at2"/>
<dbReference type="Gene3D" id="3.30.230.10">
    <property type="match status" value="1"/>
</dbReference>
<protein>
    <recommendedName>
        <fullName evidence="1">endopeptidase La</fullName>
        <ecNumber evidence="1">3.4.21.53</ecNumber>
    </recommendedName>
</protein>
<dbReference type="GO" id="GO:0004252">
    <property type="term" value="F:serine-type endopeptidase activity"/>
    <property type="evidence" value="ECO:0007669"/>
    <property type="project" value="UniProtKB-UniRule"/>
</dbReference>
<name>A0A368W6C7_9BACL</name>
<keyword evidence="2" id="KW-0812">Transmembrane</keyword>
<accession>A0A368W6C7</accession>
<keyword evidence="1" id="KW-0378">Hydrolase</keyword>
<dbReference type="GO" id="GO:0005524">
    <property type="term" value="F:ATP binding"/>
    <property type="evidence" value="ECO:0007669"/>
    <property type="project" value="InterPro"/>
</dbReference>
<proteinExistence type="inferred from homology"/>
<evidence type="ECO:0000259" key="3">
    <source>
        <dbReference type="PROSITE" id="PS51786"/>
    </source>
</evidence>
<dbReference type="EC" id="3.4.21.53" evidence="1"/>
<gene>
    <name evidence="4" type="ORF">DFP97_10393</name>
</gene>
<dbReference type="Proteomes" id="UP000252415">
    <property type="component" value="Unassembled WGS sequence"/>
</dbReference>
<comment type="catalytic activity">
    <reaction evidence="1">
        <text>Hydrolysis of proteins in presence of ATP.</text>
        <dbReference type="EC" id="3.4.21.53"/>
    </reaction>
</comment>
<evidence type="ECO:0000256" key="1">
    <source>
        <dbReference type="PROSITE-ProRule" id="PRU01122"/>
    </source>
</evidence>
<evidence type="ECO:0000313" key="4">
    <source>
        <dbReference type="EMBL" id="RCW50075.1"/>
    </source>
</evidence>
<dbReference type="InterPro" id="IPR008269">
    <property type="entry name" value="Lon_proteolytic"/>
</dbReference>
<dbReference type="RefSeq" id="WP_114378939.1">
    <property type="nucleotide sequence ID" value="NZ_QPJD01000003.1"/>
</dbReference>
<dbReference type="PROSITE" id="PS51786">
    <property type="entry name" value="LON_PROTEOLYTIC"/>
    <property type="match status" value="1"/>
</dbReference>
<evidence type="ECO:0000256" key="2">
    <source>
        <dbReference type="SAM" id="Phobius"/>
    </source>
</evidence>
<feature type="active site" evidence="1">
    <location>
        <position position="244"/>
    </location>
</feature>
<keyword evidence="2" id="KW-1133">Transmembrane helix</keyword>
<dbReference type="Pfam" id="PF05362">
    <property type="entry name" value="Lon_C"/>
    <property type="match status" value="1"/>
</dbReference>
<dbReference type="GO" id="GO:0006508">
    <property type="term" value="P:proteolysis"/>
    <property type="evidence" value="ECO:0007669"/>
    <property type="project" value="UniProtKB-KW"/>
</dbReference>
<dbReference type="GO" id="GO:0004176">
    <property type="term" value="F:ATP-dependent peptidase activity"/>
    <property type="evidence" value="ECO:0007669"/>
    <property type="project" value="UniProtKB-UniRule"/>
</dbReference>
<reference evidence="4 5" key="1">
    <citation type="submission" date="2018-07" db="EMBL/GenBank/DDBJ databases">
        <title>Genomic Encyclopedia of Type Strains, Phase III (KMG-III): the genomes of soil and plant-associated and newly described type strains.</title>
        <authorList>
            <person name="Whitman W."/>
        </authorList>
    </citation>
    <scope>NUCLEOTIDE SEQUENCE [LARGE SCALE GENOMIC DNA]</scope>
    <source>
        <strain evidence="4 5">CECT 7506</strain>
    </source>
</reference>
<dbReference type="InterPro" id="IPR020568">
    <property type="entry name" value="Ribosomal_Su5_D2-typ_SF"/>
</dbReference>
<dbReference type="InterPro" id="IPR027065">
    <property type="entry name" value="Lon_Prtase"/>
</dbReference>
<keyword evidence="1" id="KW-0645">Protease</keyword>
<dbReference type="AlphaFoldDB" id="A0A368W6C7"/>
<comment type="similarity">
    <text evidence="1">Belongs to the peptidase S16 family.</text>
</comment>
<dbReference type="EMBL" id="QPJD01000003">
    <property type="protein sequence ID" value="RCW50075.1"/>
    <property type="molecule type" value="Genomic_DNA"/>
</dbReference>
<dbReference type="SUPFAM" id="SSF54211">
    <property type="entry name" value="Ribosomal protein S5 domain 2-like"/>
    <property type="match status" value="1"/>
</dbReference>
<keyword evidence="1" id="KW-0720">Serine protease</keyword>
<feature type="domain" description="Lon proteolytic" evidence="3">
    <location>
        <begin position="193"/>
        <end position="340"/>
    </location>
</feature>
<keyword evidence="2" id="KW-0472">Membrane</keyword>
<feature type="active site" evidence="1">
    <location>
        <position position="289"/>
    </location>
</feature>